<evidence type="ECO:0000313" key="2">
    <source>
        <dbReference type="WBParaSite" id="SVE_1099300.1"/>
    </source>
</evidence>
<reference evidence="1" key="1">
    <citation type="submission" date="2014-07" db="EMBL/GenBank/DDBJ databases">
        <authorList>
            <person name="Martin A.A"/>
            <person name="De Silva N."/>
        </authorList>
    </citation>
    <scope>NUCLEOTIDE SEQUENCE</scope>
</reference>
<organism evidence="1 2">
    <name type="scientific">Strongyloides venezuelensis</name>
    <name type="common">Threadworm</name>
    <dbReference type="NCBI Taxonomy" id="75913"/>
    <lineage>
        <taxon>Eukaryota</taxon>
        <taxon>Metazoa</taxon>
        <taxon>Ecdysozoa</taxon>
        <taxon>Nematoda</taxon>
        <taxon>Chromadorea</taxon>
        <taxon>Rhabditida</taxon>
        <taxon>Tylenchina</taxon>
        <taxon>Panagrolaimomorpha</taxon>
        <taxon>Strongyloidoidea</taxon>
        <taxon>Strongyloididae</taxon>
        <taxon>Strongyloides</taxon>
    </lineage>
</organism>
<dbReference type="AlphaFoldDB" id="A0A0K0FPD7"/>
<dbReference type="WBParaSite" id="SVE_1099300.1">
    <property type="protein sequence ID" value="SVE_1099300.1"/>
    <property type="gene ID" value="SVE_1099300"/>
</dbReference>
<evidence type="ECO:0000313" key="1">
    <source>
        <dbReference type="Proteomes" id="UP000035680"/>
    </source>
</evidence>
<proteinExistence type="predicted"/>
<dbReference type="Proteomes" id="UP000035680">
    <property type="component" value="Unassembled WGS sequence"/>
</dbReference>
<name>A0A0K0FPD7_STRVS</name>
<protein>
    <submittedName>
        <fullName evidence="2">VPS13_C domain-containing protein</fullName>
    </submittedName>
</protein>
<accession>A0A0K0FPD7</accession>
<keyword evidence="1" id="KW-1185">Reference proteome</keyword>
<sequence>MFKGSQLLAPVFQPDVYSYISKDRSSSTNGYLFRASDLLLQLTTFLSNFIGAFPEALNSLFMISSFRSAVDLISQTRMSLAVKKGNDILNQLANKKPYSGISQGSFLSLFGSQNLLSASLLTLQESQQTNRNSPSLPSYSLEELKILKAKVHKSVMRGIVTHCKTSE</sequence>
<reference evidence="2" key="2">
    <citation type="submission" date="2015-08" db="UniProtKB">
        <authorList>
            <consortium name="WormBaseParasite"/>
        </authorList>
    </citation>
    <scope>IDENTIFICATION</scope>
</reference>